<feature type="domain" description="Ig-like" evidence="3">
    <location>
        <begin position="713"/>
        <end position="791"/>
    </location>
</feature>
<dbReference type="InterPro" id="IPR036179">
    <property type="entry name" value="Ig-like_dom_sf"/>
</dbReference>
<feature type="domain" description="Ig-like" evidence="3">
    <location>
        <begin position="624"/>
        <end position="708"/>
    </location>
</feature>
<dbReference type="InterPro" id="IPR003598">
    <property type="entry name" value="Ig_sub2"/>
</dbReference>
<sequence length="1140" mass="125407">GCSPYDVALTASLPDENFQASSVLDSNLNQPYMAKVGGDKEWCPSTASVFEFIQIDFSSPYRVCAIDTQGHHTLSWFVSTYRVAYSLNGSSWADVTAENKNILVGMQFEMSSFSIFAGNADGDTVIRNALNDSSSFVTRFLRIYPLTYGTWPCLRVEVYGRELPSLDPRLPLNKTVTEGNSFTLHCLPLGNTNAVNVTWIRNNRSNSPFAVSVNLTVNATRFDAGEYNCLVTNGVESVISSIAYVDVLYPPSLDFSFPYDHTVTEGNNLTLQCKVTAANPTPNIKWYNVSATKMLISYKDNLTFGLITRSHAGRYQCVVENGIGQPAVSRISTVDVQYPPLLDTTYPRDHTITEGSIITLQCKVTAANPQPNITWYSVAINNTVLSYGVNITFVNISRNHTGKYYCLVDNGIDKVVTSRVSTVSVQYISILDIWPARQAPGSDGHPPSLQTTYPRDNTVVEGNKLTLLCKVTASNPRPNITWHSVSANNTVLSYGANFTFSNISRHDAGKYYCVADNGIGKAVVSRISSIEVHYPPLLDSSYPRNHTIAEGSNLTLLCKVTAANPEPNITWYSFMSNNTALSHGVNLTFINTSRNHAGKYYCVVDNRIYGALTSSASTVEVQYPPLLNANHPYDNTVFEGENLTLQCKVTDANPQPNITWYRVPRSNTALSYGVNLTFISVSRFDDGKYYCVVENGIGKIISRTSSVNVLHSPSLNFSYPRSHTVVEGSNLHLHCVVTEGKPRPNITWYNARANNSELSNSTSLSLFNISRDQAGEYYCVGTNGIGPVAISRMGVVDVQYSPSLIGSHPLHNTLVEGENLTLQCSVTASNPEPNITWYRAAANDTPLSYGVNLTFINISRSHMGKYYCVVSNGVGNRAISRTATVNVLHPVILDRSYPRNHTVIEGSNLILQCAVTAANPLPNITWYNARARNTEISNSSRLNFINISRDQSGRYYCVGTNGIGLAVISRMSTIDVQYPPIIDPAYPKDLNTTEEESVTLQCIIKESNPHAKVTWIKLSDPGKVLSRGPVLNLTSVRHGDEGKYRCLVENGVGGQIKSRIAKLEVKPSNKGNIDVGVNSAQKMKRSGLIIILLSTTIAIFVLSILILLVFCGWIHKKTGVISAEVHSKNNQSRRMLDYDN</sequence>
<keyword evidence="1" id="KW-0472">Membrane</keyword>
<dbReference type="CDD" id="cd00057">
    <property type="entry name" value="FA58C"/>
    <property type="match status" value="1"/>
</dbReference>
<dbReference type="InterPro" id="IPR013783">
    <property type="entry name" value="Ig-like_fold"/>
</dbReference>
<feature type="domain" description="Ig-like" evidence="3">
    <location>
        <begin position="802"/>
        <end position="886"/>
    </location>
</feature>
<feature type="domain" description="Ig-like" evidence="3">
    <location>
        <begin position="447"/>
        <end position="531"/>
    </location>
</feature>
<feature type="domain" description="Ig-like" evidence="3">
    <location>
        <begin position="164"/>
        <end position="240"/>
    </location>
</feature>
<organism evidence="4 5">
    <name type="scientific">Porites evermanni</name>
    <dbReference type="NCBI Taxonomy" id="104178"/>
    <lineage>
        <taxon>Eukaryota</taxon>
        <taxon>Metazoa</taxon>
        <taxon>Cnidaria</taxon>
        <taxon>Anthozoa</taxon>
        <taxon>Hexacorallia</taxon>
        <taxon>Scleractinia</taxon>
        <taxon>Fungiina</taxon>
        <taxon>Poritidae</taxon>
        <taxon>Porites</taxon>
    </lineage>
</organism>
<proteinExistence type="predicted"/>
<dbReference type="InterPro" id="IPR000421">
    <property type="entry name" value="FA58C"/>
</dbReference>
<feature type="domain" description="Ig-like" evidence="3">
    <location>
        <begin position="979"/>
        <end position="1064"/>
    </location>
</feature>
<evidence type="ECO:0000256" key="1">
    <source>
        <dbReference type="SAM" id="Phobius"/>
    </source>
</evidence>
<evidence type="ECO:0000259" key="3">
    <source>
        <dbReference type="PROSITE" id="PS50835"/>
    </source>
</evidence>
<dbReference type="PANTHER" id="PTHR46013:SF7">
    <property type="entry name" value="IG-LIKE DOMAIN-CONTAINING PROTEIN"/>
    <property type="match status" value="1"/>
</dbReference>
<feature type="domain" description="Ig-like" evidence="3">
    <location>
        <begin position="890"/>
        <end position="975"/>
    </location>
</feature>
<dbReference type="Gene3D" id="2.60.120.260">
    <property type="entry name" value="Galactose-binding domain-like"/>
    <property type="match status" value="1"/>
</dbReference>
<dbReference type="PROSITE" id="PS50835">
    <property type="entry name" value="IG_LIKE"/>
    <property type="match status" value="10"/>
</dbReference>
<dbReference type="InterPro" id="IPR003599">
    <property type="entry name" value="Ig_sub"/>
</dbReference>
<reference evidence="4 5" key="1">
    <citation type="submission" date="2022-05" db="EMBL/GenBank/DDBJ databases">
        <authorList>
            <consortium name="Genoscope - CEA"/>
            <person name="William W."/>
        </authorList>
    </citation>
    <scope>NUCLEOTIDE SEQUENCE [LARGE SCALE GENOMIC DNA]</scope>
</reference>
<feature type="non-terminal residue" evidence="4">
    <location>
        <position position="1"/>
    </location>
</feature>
<dbReference type="Pfam" id="PF13927">
    <property type="entry name" value="Ig_3"/>
    <property type="match status" value="10"/>
</dbReference>
<evidence type="ECO:0000313" key="4">
    <source>
        <dbReference type="EMBL" id="CAH3185265.1"/>
    </source>
</evidence>
<feature type="domain" description="F5/8 type C" evidence="2">
    <location>
        <begin position="2"/>
        <end position="161"/>
    </location>
</feature>
<keyword evidence="5" id="KW-1185">Reference proteome</keyword>
<dbReference type="SMART" id="SM00409">
    <property type="entry name" value="IG"/>
    <property type="match status" value="10"/>
</dbReference>
<feature type="domain" description="Ig-like" evidence="3">
    <location>
        <begin position="339"/>
        <end position="424"/>
    </location>
</feature>
<evidence type="ECO:0000259" key="2">
    <source>
        <dbReference type="PROSITE" id="PS50022"/>
    </source>
</evidence>
<dbReference type="InterPro" id="IPR007110">
    <property type="entry name" value="Ig-like_dom"/>
</dbReference>
<dbReference type="SMART" id="SM00408">
    <property type="entry name" value="IGc2"/>
    <property type="match status" value="10"/>
</dbReference>
<keyword evidence="1" id="KW-0812">Transmembrane</keyword>
<accession>A0ABN8S4R2</accession>
<dbReference type="PANTHER" id="PTHR46013">
    <property type="entry name" value="VASCULAR CELL ADHESION MOLECULE 1"/>
    <property type="match status" value="1"/>
</dbReference>
<feature type="domain" description="Ig-like" evidence="3">
    <location>
        <begin position="535"/>
        <end position="622"/>
    </location>
</feature>
<dbReference type="Proteomes" id="UP001159427">
    <property type="component" value="Unassembled WGS sequence"/>
</dbReference>
<dbReference type="InterPro" id="IPR008979">
    <property type="entry name" value="Galactose-bd-like_sf"/>
</dbReference>
<dbReference type="Gene3D" id="2.60.40.10">
    <property type="entry name" value="Immunoglobulins"/>
    <property type="match status" value="10"/>
</dbReference>
<dbReference type="SUPFAM" id="SSF48726">
    <property type="entry name" value="Immunoglobulin"/>
    <property type="match status" value="10"/>
</dbReference>
<keyword evidence="1" id="KW-1133">Transmembrane helix</keyword>
<comment type="caution">
    <text evidence="4">The sequence shown here is derived from an EMBL/GenBank/DDBJ whole genome shotgun (WGS) entry which is preliminary data.</text>
</comment>
<dbReference type="SUPFAM" id="SSF49785">
    <property type="entry name" value="Galactose-binding domain-like"/>
    <property type="match status" value="1"/>
</dbReference>
<dbReference type="EMBL" id="CALNXI010002246">
    <property type="protein sequence ID" value="CAH3185265.1"/>
    <property type="molecule type" value="Genomic_DNA"/>
</dbReference>
<gene>
    <name evidence="4" type="ORF">PEVE_00016012</name>
</gene>
<feature type="domain" description="Ig-like" evidence="3">
    <location>
        <begin position="251"/>
        <end position="335"/>
    </location>
</feature>
<evidence type="ECO:0000313" key="5">
    <source>
        <dbReference type="Proteomes" id="UP001159427"/>
    </source>
</evidence>
<dbReference type="PROSITE" id="PS50022">
    <property type="entry name" value="FA58C_3"/>
    <property type="match status" value="1"/>
</dbReference>
<feature type="transmembrane region" description="Helical" evidence="1">
    <location>
        <begin position="1088"/>
        <end position="1114"/>
    </location>
</feature>
<name>A0ABN8S4R2_9CNID</name>
<dbReference type="Pfam" id="PF00754">
    <property type="entry name" value="F5_F8_type_C"/>
    <property type="match status" value="1"/>
</dbReference>
<protein>
    <submittedName>
        <fullName evidence="4">Uncharacterized protein</fullName>
    </submittedName>
</protein>